<keyword evidence="4" id="KW-0238">DNA-binding</keyword>
<name>A0A9P9DBF3_9PLEO</name>
<dbReference type="CDD" id="cd12148">
    <property type="entry name" value="fungal_TF_MHR"/>
    <property type="match status" value="1"/>
</dbReference>
<keyword evidence="5" id="KW-0804">Transcription</keyword>
<keyword evidence="2" id="KW-0479">Metal-binding</keyword>
<dbReference type="InterPro" id="IPR007219">
    <property type="entry name" value="XnlR_reg_dom"/>
</dbReference>
<dbReference type="GO" id="GO:0005634">
    <property type="term" value="C:nucleus"/>
    <property type="evidence" value="ECO:0007669"/>
    <property type="project" value="UniProtKB-SubCell"/>
</dbReference>
<dbReference type="PROSITE" id="PS00463">
    <property type="entry name" value="ZN2_CY6_FUNGAL_1"/>
    <property type="match status" value="1"/>
</dbReference>
<dbReference type="PANTHER" id="PTHR31845:SF10">
    <property type="entry name" value="ZN(II)2CYS6 TRANSCRIPTION FACTOR (EUROFUNG)"/>
    <property type="match status" value="1"/>
</dbReference>
<dbReference type="InterPro" id="IPR001138">
    <property type="entry name" value="Zn2Cys6_DnaBD"/>
</dbReference>
<evidence type="ECO:0000256" key="3">
    <source>
        <dbReference type="ARBA" id="ARBA00023015"/>
    </source>
</evidence>
<dbReference type="Proteomes" id="UP000700596">
    <property type="component" value="Unassembled WGS sequence"/>
</dbReference>
<feature type="region of interest" description="Disordered" evidence="7">
    <location>
        <begin position="83"/>
        <end position="105"/>
    </location>
</feature>
<dbReference type="Gene3D" id="4.10.240.10">
    <property type="entry name" value="Zn(2)-C6 fungal-type DNA-binding domain"/>
    <property type="match status" value="1"/>
</dbReference>
<dbReference type="PANTHER" id="PTHR31845">
    <property type="entry name" value="FINGER DOMAIN PROTEIN, PUTATIVE-RELATED"/>
    <property type="match status" value="1"/>
</dbReference>
<dbReference type="InterPro" id="IPR036864">
    <property type="entry name" value="Zn2-C6_fun-type_DNA-bd_sf"/>
</dbReference>
<protein>
    <recommendedName>
        <fullName evidence="8">Zn(2)-C6 fungal-type domain-containing protein</fullName>
    </recommendedName>
</protein>
<comment type="subcellular location">
    <subcellularLocation>
        <location evidence="1">Nucleus</location>
    </subcellularLocation>
</comment>
<keyword evidence="3" id="KW-0805">Transcription regulation</keyword>
<dbReference type="AlphaFoldDB" id="A0A9P9DBF3"/>
<feature type="domain" description="Zn(2)-C6 fungal-type" evidence="8">
    <location>
        <begin position="20"/>
        <end position="50"/>
    </location>
</feature>
<evidence type="ECO:0000313" key="10">
    <source>
        <dbReference type="Proteomes" id="UP000700596"/>
    </source>
</evidence>
<keyword evidence="10" id="KW-1185">Reference proteome</keyword>
<evidence type="ECO:0000256" key="4">
    <source>
        <dbReference type="ARBA" id="ARBA00023125"/>
    </source>
</evidence>
<evidence type="ECO:0000256" key="5">
    <source>
        <dbReference type="ARBA" id="ARBA00023163"/>
    </source>
</evidence>
<evidence type="ECO:0000256" key="7">
    <source>
        <dbReference type="SAM" id="MobiDB-lite"/>
    </source>
</evidence>
<dbReference type="GO" id="GO:0000976">
    <property type="term" value="F:transcription cis-regulatory region binding"/>
    <property type="evidence" value="ECO:0007669"/>
    <property type="project" value="TreeGrafter"/>
</dbReference>
<dbReference type="Pfam" id="PF04082">
    <property type="entry name" value="Fungal_trans"/>
    <property type="match status" value="1"/>
</dbReference>
<dbReference type="GO" id="GO:0006351">
    <property type="term" value="P:DNA-templated transcription"/>
    <property type="evidence" value="ECO:0007669"/>
    <property type="project" value="InterPro"/>
</dbReference>
<organism evidence="9 10">
    <name type="scientific">Dendryphion nanum</name>
    <dbReference type="NCBI Taxonomy" id="256645"/>
    <lineage>
        <taxon>Eukaryota</taxon>
        <taxon>Fungi</taxon>
        <taxon>Dikarya</taxon>
        <taxon>Ascomycota</taxon>
        <taxon>Pezizomycotina</taxon>
        <taxon>Dothideomycetes</taxon>
        <taxon>Pleosporomycetidae</taxon>
        <taxon>Pleosporales</taxon>
        <taxon>Torulaceae</taxon>
        <taxon>Dendryphion</taxon>
    </lineage>
</organism>
<reference evidence="9" key="1">
    <citation type="journal article" date="2021" name="Nat. Commun.">
        <title>Genetic determinants of endophytism in the Arabidopsis root mycobiome.</title>
        <authorList>
            <person name="Mesny F."/>
            <person name="Miyauchi S."/>
            <person name="Thiergart T."/>
            <person name="Pickel B."/>
            <person name="Atanasova L."/>
            <person name="Karlsson M."/>
            <person name="Huettel B."/>
            <person name="Barry K.W."/>
            <person name="Haridas S."/>
            <person name="Chen C."/>
            <person name="Bauer D."/>
            <person name="Andreopoulos W."/>
            <person name="Pangilinan J."/>
            <person name="LaButti K."/>
            <person name="Riley R."/>
            <person name="Lipzen A."/>
            <person name="Clum A."/>
            <person name="Drula E."/>
            <person name="Henrissat B."/>
            <person name="Kohler A."/>
            <person name="Grigoriev I.V."/>
            <person name="Martin F.M."/>
            <person name="Hacquard S."/>
        </authorList>
    </citation>
    <scope>NUCLEOTIDE SEQUENCE</scope>
    <source>
        <strain evidence="9">MPI-CAGE-CH-0243</strain>
    </source>
</reference>
<dbReference type="GO" id="GO:0000981">
    <property type="term" value="F:DNA-binding transcription factor activity, RNA polymerase II-specific"/>
    <property type="evidence" value="ECO:0007669"/>
    <property type="project" value="InterPro"/>
</dbReference>
<dbReference type="OrthoDB" id="5424793at2759"/>
<feature type="region of interest" description="Disordered" evidence="7">
    <location>
        <begin position="1"/>
        <end position="20"/>
    </location>
</feature>
<sequence length="714" mass="80410">MEDSEQSSVSRAPHARTTQACQRCRSLKTRCLPSAQVGTCQRCLSSKNDCNWAEVPRRVKRPRGPSRISQVERKIDGLVASLNSVSTGQPSPAPTPATNDIPERQSPQSIFRGKSVAPGSWLPIPASFAQTPTDTDGDQEPSGQFMEKLRMIHSFGDDTDLGRPPNNPFQSSLRNEALIEDQILNELLVTGEADKLLGEYRSMSEFCPFVPIAVNITARELSVTKPMLFFAVMTVASGKDHTRQMTLDKSYRVELANRTIIQPRRTLSLIQSTVVYLSWYHFVFSHKTQQIFSLLQLAIGMAMDIGLHQKVKRFPVELPGKPTPPPPSAEEQRERQRTFLGLYYISSGIAAGMIKPNLLKHSDYMTECCRNLKESHEFKSDAKIEQLIAIRRIDDQVNAAFYVEDAIDLPITDSRISMNLRFMSSQLEDWKREHHVNDVPQVLELSHSFTEMTLYAVGLRVAPASFQTNADYCQINAMLTCLEAGRRFFDTILNTPLSDYYYISMSEWMRLPLVVITMARTCIPSEAHSAIQWDVRAAQDRCRLDLYLESLCYRMQSLSTYDVNKQPHPDFWMAMRMIMELTRTWYCRKIQVKPNPSTQSCTNDLPTPSTTENSGSGDVQISGLAHMAHIPLANGPPAGNFSFPTTGSMNMGSMSGDMSGGHDPFEFMRESDFDMDQFLDMGIWGNESYEGMGFGQQSGSLEPDPTISIVRNYR</sequence>
<evidence type="ECO:0000256" key="2">
    <source>
        <dbReference type="ARBA" id="ARBA00022723"/>
    </source>
</evidence>
<dbReference type="CDD" id="cd00067">
    <property type="entry name" value="GAL4"/>
    <property type="match status" value="1"/>
</dbReference>
<comment type="caution">
    <text evidence="9">The sequence shown here is derived from an EMBL/GenBank/DDBJ whole genome shotgun (WGS) entry which is preliminary data.</text>
</comment>
<proteinExistence type="predicted"/>
<evidence type="ECO:0000259" key="8">
    <source>
        <dbReference type="PROSITE" id="PS00463"/>
    </source>
</evidence>
<gene>
    <name evidence="9" type="ORF">B0J11DRAFT_538676</name>
</gene>
<evidence type="ECO:0000256" key="6">
    <source>
        <dbReference type="ARBA" id="ARBA00023242"/>
    </source>
</evidence>
<evidence type="ECO:0000256" key="1">
    <source>
        <dbReference type="ARBA" id="ARBA00004123"/>
    </source>
</evidence>
<dbReference type="InterPro" id="IPR051089">
    <property type="entry name" value="prtT"/>
</dbReference>
<dbReference type="GO" id="GO:0008270">
    <property type="term" value="F:zinc ion binding"/>
    <property type="evidence" value="ECO:0007669"/>
    <property type="project" value="InterPro"/>
</dbReference>
<feature type="region of interest" description="Disordered" evidence="7">
    <location>
        <begin position="121"/>
        <end position="142"/>
    </location>
</feature>
<feature type="region of interest" description="Disordered" evidence="7">
    <location>
        <begin position="594"/>
        <end position="616"/>
    </location>
</feature>
<dbReference type="EMBL" id="JAGMWT010000015">
    <property type="protein sequence ID" value="KAH7115874.1"/>
    <property type="molecule type" value="Genomic_DNA"/>
</dbReference>
<evidence type="ECO:0000313" key="9">
    <source>
        <dbReference type="EMBL" id="KAH7115874.1"/>
    </source>
</evidence>
<dbReference type="SUPFAM" id="SSF57701">
    <property type="entry name" value="Zn2/Cys6 DNA-binding domain"/>
    <property type="match status" value="1"/>
</dbReference>
<keyword evidence="6" id="KW-0539">Nucleus</keyword>
<accession>A0A9P9DBF3</accession>